<dbReference type="InterPro" id="IPR036188">
    <property type="entry name" value="FAD/NAD-bd_sf"/>
</dbReference>
<sequence length="377" mass="40098">MDAEVLVVGAGPAGLATAACLQRKGIDALILDRGADVGDTWRSRYDRLHLHTPRIQSALPGLRMPAEYGRWVSKDDVADYLRRYARHHAILPRFRSEVRRLERHGGHWTALTDGGEVSARLVVLATGYANSALRPAWPGQETFGGDILHASEYRTATPYVGRNVLVVGAGNSGAEIAADLAAGGAGTVHLSVRTPPNVIPRQLGPLPTTLVAIPMDYSPAWLVDPVNRLLQRWTLGDLTRYGLPAPRAGLVAQARATGLTPTIDVGMVASLRAGRVMPVAAVERFDGGEVVLVDGSRLTPDAVIAATGYSTGLAPMVGHLGVLDHRGHPLVTGVRTLPSAPGLRFMGLSFPLKGQLLQINLDARAVARVVAAELRNS</sequence>
<dbReference type="SUPFAM" id="SSF51735">
    <property type="entry name" value="NAD(P)-binding Rossmann-fold domains"/>
    <property type="match status" value="1"/>
</dbReference>
<keyword evidence="3" id="KW-1185">Reference proteome</keyword>
<dbReference type="InterPro" id="IPR050982">
    <property type="entry name" value="Auxin_biosynth/cation_transpt"/>
</dbReference>
<reference evidence="2 3" key="1">
    <citation type="journal article" date="2019" name="Int. J. Syst. Evol. Microbiol.">
        <title>The Global Catalogue of Microorganisms (GCM) 10K type strain sequencing project: providing services to taxonomists for standard genome sequencing and annotation.</title>
        <authorList>
            <consortium name="The Broad Institute Genomics Platform"/>
            <consortium name="The Broad Institute Genome Sequencing Center for Infectious Disease"/>
            <person name="Wu L."/>
            <person name="Ma J."/>
        </authorList>
    </citation>
    <scope>NUCLEOTIDE SEQUENCE [LARGE SCALE GENOMIC DNA]</scope>
    <source>
        <strain evidence="2 3">JCM 14901</strain>
    </source>
</reference>
<dbReference type="PIRSF" id="PIRSF000332">
    <property type="entry name" value="FMO"/>
    <property type="match status" value="1"/>
</dbReference>
<comment type="caution">
    <text evidence="2">The sequence shown here is derived from an EMBL/GenBank/DDBJ whole genome shotgun (WGS) entry which is preliminary data.</text>
</comment>
<protein>
    <submittedName>
        <fullName evidence="2">NAD(P)/FAD-dependent oxidoreductase</fullName>
    </submittedName>
</protein>
<organism evidence="2 3">
    <name type="scientific">Microbacterium deminutum</name>
    <dbReference type="NCBI Taxonomy" id="344164"/>
    <lineage>
        <taxon>Bacteria</taxon>
        <taxon>Bacillati</taxon>
        <taxon>Actinomycetota</taxon>
        <taxon>Actinomycetes</taxon>
        <taxon>Micrococcales</taxon>
        <taxon>Microbacteriaceae</taxon>
        <taxon>Microbacterium</taxon>
    </lineage>
</organism>
<evidence type="ECO:0000313" key="2">
    <source>
        <dbReference type="EMBL" id="GAA1948268.1"/>
    </source>
</evidence>
<dbReference type="RefSeq" id="WP_344091380.1">
    <property type="nucleotide sequence ID" value="NZ_BAAAOG010000001.1"/>
</dbReference>
<dbReference type="PANTHER" id="PTHR43539">
    <property type="entry name" value="FLAVIN-BINDING MONOOXYGENASE-LIKE PROTEIN (AFU_ORTHOLOGUE AFUA_4G09220)"/>
    <property type="match status" value="1"/>
</dbReference>
<accession>A0ABN2QAC4</accession>
<dbReference type="InterPro" id="IPR000960">
    <property type="entry name" value="Flavin_mOase"/>
</dbReference>
<dbReference type="PRINTS" id="PR00469">
    <property type="entry name" value="PNDRDTASEII"/>
</dbReference>
<dbReference type="SUPFAM" id="SSF51905">
    <property type="entry name" value="FAD/NAD(P)-binding domain"/>
    <property type="match status" value="1"/>
</dbReference>
<proteinExistence type="predicted"/>
<evidence type="ECO:0000256" key="1">
    <source>
        <dbReference type="ARBA" id="ARBA00023002"/>
    </source>
</evidence>
<name>A0ABN2QAC4_9MICO</name>
<gene>
    <name evidence="2" type="ORF">GCM10009776_07850</name>
</gene>
<keyword evidence="1" id="KW-0560">Oxidoreductase</keyword>
<dbReference type="InterPro" id="IPR036291">
    <property type="entry name" value="NAD(P)-bd_dom_sf"/>
</dbReference>
<dbReference type="PANTHER" id="PTHR43539:SF78">
    <property type="entry name" value="FLAVIN-CONTAINING MONOOXYGENASE"/>
    <property type="match status" value="1"/>
</dbReference>
<dbReference type="Proteomes" id="UP001499933">
    <property type="component" value="Unassembled WGS sequence"/>
</dbReference>
<dbReference type="Pfam" id="PF13738">
    <property type="entry name" value="Pyr_redox_3"/>
    <property type="match status" value="1"/>
</dbReference>
<dbReference type="EMBL" id="BAAAOG010000001">
    <property type="protein sequence ID" value="GAA1948268.1"/>
    <property type="molecule type" value="Genomic_DNA"/>
</dbReference>
<dbReference type="PRINTS" id="PR00368">
    <property type="entry name" value="FADPNR"/>
</dbReference>
<evidence type="ECO:0000313" key="3">
    <source>
        <dbReference type="Proteomes" id="UP001499933"/>
    </source>
</evidence>
<dbReference type="Gene3D" id="3.50.50.60">
    <property type="entry name" value="FAD/NAD(P)-binding domain"/>
    <property type="match status" value="1"/>
</dbReference>